<dbReference type="GO" id="GO:0070006">
    <property type="term" value="F:metalloaminopeptidase activity"/>
    <property type="evidence" value="ECO:0007669"/>
    <property type="project" value="TreeGrafter"/>
</dbReference>
<feature type="binding site" evidence="15">
    <location>
        <position position="432"/>
    </location>
    <ligand>
        <name>Zn(2+)</name>
        <dbReference type="ChEBI" id="CHEBI:29105"/>
        <note>catalytic</note>
    </ligand>
</feature>
<protein>
    <recommendedName>
        <fullName evidence="17">Aminopeptidase</fullName>
        <ecNumber evidence="17">3.4.11.-</ecNumber>
    </recommendedName>
</protein>
<evidence type="ECO:0000256" key="13">
    <source>
        <dbReference type="ARBA" id="ARBA00052895"/>
    </source>
</evidence>
<dbReference type="GO" id="GO:0043171">
    <property type="term" value="P:peptide catabolic process"/>
    <property type="evidence" value="ECO:0007669"/>
    <property type="project" value="TreeGrafter"/>
</dbReference>
<evidence type="ECO:0000259" key="19">
    <source>
        <dbReference type="Pfam" id="PF01433"/>
    </source>
</evidence>
<feature type="domain" description="ERAP1-like C-terminal" evidence="20">
    <location>
        <begin position="655"/>
        <end position="968"/>
    </location>
</feature>
<dbReference type="InterPro" id="IPR050344">
    <property type="entry name" value="Peptidase_M1_aminopeptidases"/>
</dbReference>
<dbReference type="InterPro" id="IPR045357">
    <property type="entry name" value="Aminopeptidase_N-like_N"/>
</dbReference>
<dbReference type="CTD" id="38175"/>
<keyword evidence="7 17" id="KW-0645">Protease</keyword>
<evidence type="ECO:0000256" key="9">
    <source>
        <dbReference type="ARBA" id="ARBA00022801"/>
    </source>
</evidence>
<evidence type="ECO:0000256" key="8">
    <source>
        <dbReference type="ARBA" id="ARBA00022723"/>
    </source>
</evidence>
<feature type="active site" description="Proton acceptor" evidence="14">
    <location>
        <position position="429"/>
    </location>
</feature>
<dbReference type="FunCoup" id="A0A7M7H8G4">
    <property type="interactions" value="1651"/>
</dbReference>
<dbReference type="Gene3D" id="2.60.40.1910">
    <property type="match status" value="1"/>
</dbReference>
<evidence type="ECO:0000256" key="17">
    <source>
        <dbReference type="RuleBase" id="RU364040"/>
    </source>
</evidence>
<dbReference type="GO" id="GO:0098552">
    <property type="term" value="C:side of membrane"/>
    <property type="evidence" value="ECO:0007669"/>
    <property type="project" value="UniProtKB-KW"/>
</dbReference>
<feature type="compositionally biased region" description="Basic and acidic residues" evidence="18">
    <location>
        <begin position="114"/>
        <end position="126"/>
    </location>
</feature>
<organism evidence="22 23">
    <name type="scientific">Nasonia vitripennis</name>
    <name type="common">Parasitic wasp</name>
    <dbReference type="NCBI Taxonomy" id="7425"/>
    <lineage>
        <taxon>Eukaryota</taxon>
        <taxon>Metazoa</taxon>
        <taxon>Ecdysozoa</taxon>
        <taxon>Arthropoda</taxon>
        <taxon>Hexapoda</taxon>
        <taxon>Insecta</taxon>
        <taxon>Pterygota</taxon>
        <taxon>Neoptera</taxon>
        <taxon>Endopterygota</taxon>
        <taxon>Hymenoptera</taxon>
        <taxon>Apocrita</taxon>
        <taxon>Proctotrupomorpha</taxon>
        <taxon>Chalcidoidea</taxon>
        <taxon>Pteromalidae</taxon>
        <taxon>Pteromalinae</taxon>
        <taxon>Nasonia</taxon>
    </lineage>
</organism>
<dbReference type="SUPFAM" id="SSF63737">
    <property type="entry name" value="Leukotriene A4 hydrolase N-terminal domain"/>
    <property type="match status" value="1"/>
</dbReference>
<dbReference type="FunFam" id="2.60.40.1730:FF:000002">
    <property type="entry name" value="Aminopeptidase"/>
    <property type="match status" value="1"/>
</dbReference>
<feature type="site" description="Transition state stabilizer" evidence="16">
    <location>
        <position position="514"/>
    </location>
</feature>
<keyword evidence="9 17" id="KW-0378">Hydrolase</keyword>
<evidence type="ECO:0000256" key="2">
    <source>
        <dbReference type="ARBA" id="ARBA00004609"/>
    </source>
</evidence>
<keyword evidence="23" id="KW-1185">Reference proteome</keyword>
<dbReference type="AlphaFoldDB" id="A0A7M7H8G4"/>
<keyword evidence="10 15" id="KW-0862">Zinc</keyword>
<evidence type="ECO:0000256" key="11">
    <source>
        <dbReference type="ARBA" id="ARBA00023049"/>
    </source>
</evidence>
<dbReference type="EnsemblMetazoa" id="XM_008204256">
    <property type="protein sequence ID" value="XP_008202478"/>
    <property type="gene ID" value="LOC100115075"/>
</dbReference>
<evidence type="ECO:0000256" key="4">
    <source>
        <dbReference type="ARBA" id="ARBA00022438"/>
    </source>
</evidence>
<dbReference type="PRINTS" id="PR00756">
    <property type="entry name" value="ALADIPTASE"/>
</dbReference>
<dbReference type="InterPro" id="IPR027268">
    <property type="entry name" value="Peptidase_M4/M1_CTD_sf"/>
</dbReference>
<dbReference type="GO" id="GO:0005886">
    <property type="term" value="C:plasma membrane"/>
    <property type="evidence" value="ECO:0007669"/>
    <property type="project" value="UniProtKB-SubCell"/>
</dbReference>
<dbReference type="PANTHER" id="PTHR11533">
    <property type="entry name" value="PROTEASE M1 ZINC METALLOPROTEASE"/>
    <property type="match status" value="1"/>
</dbReference>
<dbReference type="InterPro" id="IPR001930">
    <property type="entry name" value="Peptidase_M1"/>
</dbReference>
<comment type="catalytic activity">
    <reaction evidence="13">
        <text>Release of an N-terminal amino acid, preferentially alanine, from a wide range of peptides, amides and arylamides.</text>
        <dbReference type="EC" id="3.4.11.14"/>
    </reaction>
</comment>
<proteinExistence type="inferred from homology"/>
<evidence type="ECO:0000256" key="16">
    <source>
        <dbReference type="PIRSR" id="PIRSR634016-4"/>
    </source>
</evidence>
<evidence type="ECO:0000256" key="7">
    <source>
        <dbReference type="ARBA" id="ARBA00022670"/>
    </source>
</evidence>
<dbReference type="PANTHER" id="PTHR11533:SF174">
    <property type="entry name" value="PUROMYCIN-SENSITIVE AMINOPEPTIDASE-RELATED"/>
    <property type="match status" value="1"/>
</dbReference>
<keyword evidence="6" id="KW-0472">Membrane</keyword>
<keyword evidence="5" id="KW-0963">Cytoplasm</keyword>
<dbReference type="OrthoDB" id="275509at2759"/>
<evidence type="ECO:0000256" key="12">
    <source>
        <dbReference type="ARBA" id="ARBA00023288"/>
    </source>
</evidence>
<dbReference type="Pfam" id="PF11838">
    <property type="entry name" value="ERAP1_C"/>
    <property type="match status" value="1"/>
</dbReference>
<accession>A0A7M7H8G4</accession>
<dbReference type="CDD" id="cd09601">
    <property type="entry name" value="M1_APN-Q_like"/>
    <property type="match status" value="1"/>
</dbReference>
<evidence type="ECO:0000256" key="14">
    <source>
        <dbReference type="PIRSR" id="PIRSR634016-1"/>
    </source>
</evidence>
<dbReference type="Pfam" id="PF01433">
    <property type="entry name" value="Peptidase_M1"/>
    <property type="match status" value="1"/>
</dbReference>
<dbReference type="SMR" id="A0A7M7H8G4"/>
<comment type="subcellular location">
    <subcellularLocation>
        <location evidence="2">Cell membrane</location>
        <topology evidence="2">Lipid-anchor</topology>
        <topology evidence="2">GPI-anchor</topology>
    </subcellularLocation>
    <subcellularLocation>
        <location evidence="1">Cytoplasm</location>
    </subcellularLocation>
</comment>
<dbReference type="Proteomes" id="UP000002358">
    <property type="component" value="Unassembled WGS sequence"/>
</dbReference>
<dbReference type="InParanoid" id="A0A7M7H8G4"/>
<keyword evidence="6" id="KW-0325">Glycoprotein</keyword>
<comment type="cofactor">
    <cofactor evidence="15 17">
        <name>Zn(2+)</name>
        <dbReference type="ChEBI" id="CHEBI:29105"/>
    </cofactor>
    <text evidence="15 17">Binds 1 zinc ion per subunit.</text>
</comment>
<feature type="domain" description="Aminopeptidase N-like N-terminal" evidence="21">
    <location>
        <begin position="136"/>
        <end position="321"/>
    </location>
</feature>
<evidence type="ECO:0000256" key="18">
    <source>
        <dbReference type="SAM" id="MobiDB-lite"/>
    </source>
</evidence>
<dbReference type="Gene3D" id="2.60.40.1730">
    <property type="entry name" value="tricorn interacting facor f3 domain"/>
    <property type="match status" value="1"/>
</dbReference>
<dbReference type="GO" id="GO:0042277">
    <property type="term" value="F:peptide binding"/>
    <property type="evidence" value="ECO:0007669"/>
    <property type="project" value="TreeGrafter"/>
</dbReference>
<reference evidence="22" key="1">
    <citation type="submission" date="2021-01" db="UniProtKB">
        <authorList>
            <consortium name="EnsemblMetazoa"/>
        </authorList>
    </citation>
    <scope>IDENTIFICATION</scope>
</reference>
<feature type="binding site" evidence="15">
    <location>
        <position position="451"/>
    </location>
    <ligand>
        <name>Zn(2+)</name>
        <dbReference type="ChEBI" id="CHEBI:29105"/>
        <note>catalytic</note>
    </ligand>
</feature>
<dbReference type="EC" id="3.4.11.-" evidence="17"/>
<keyword evidence="11 17" id="KW-0482">Metalloprotease</keyword>
<dbReference type="GO" id="GO:0005737">
    <property type="term" value="C:cytoplasm"/>
    <property type="evidence" value="ECO:0007669"/>
    <property type="project" value="UniProtKB-SubCell"/>
</dbReference>
<dbReference type="Gene3D" id="1.25.50.20">
    <property type="match status" value="1"/>
</dbReference>
<sequence>MLLHGTVLRRVCSRFGAAAAAAAAASAPVRVVTSYLSGSSSSSLVSRQYGSLAASALLQSHQPNRAVACLSRRHRRLVIPANPRRTYNNALFQASRALSSEALAAAAAVAERPVDDPRRKMSSEKKPFHRLPTNVKPHHYKIELQPDLVGFTFDGKQDVSIEVVESTNTVSLNSCDINIKSAVYNDGTGKTIQAKDIATNAENETASIIFPEQLPLGKSGFIRMEFKGEINDKLKGLYRSKYTSPDGTVKHAAVTQFEASDARRCFPCWDEPALKATFDISLVVPNDLVALSNMPVKSATPAGQNLQTLAFETTPVMSTYLVAIVIGEFDYIEDRSSDGVLVRVYTPKGKQEQGRFALHVATKVLPYYKSYFDIPYPLPKIDLIAIADFSAGAMENWGLVTYRETCLLVDPHNTSAVVKQWIALVVGHELAHQWFGNLVTMEWWTHLWLNEGYASFVEFLCVDLLFPEYDIWTQFVTDTYIKALELDALKNSHAIEVPVGHPSEIDEIFDDISYNKGASIIRMLHSYIGDDDFRKGMNLYLKRHSYANAQTEDLWNALEEASKKPVGHVMSTWTKQQGFPLLRVSEKPSPDSNKRVLSFTQERFLADGSADKDNNLWVIPITVSMSQDPKKITKKFIMESKTKDIEFENMSKSSWFKVNPGTVGVYRTLYSNDLLESFMSAIRDQSLPPLDRLGLLDDLSALSQAGHISSGDVLKMMEAFKGETNYTVWSSIVNCLSKVGILVSHLDIHAKYKLFGRSLLQNIHSRLGWDKKPEESHLDTLLRSLVLDRMISFGDEATIKEAQRRFEAHVAKKAILPADLRSPVYKAVFSAGDANTFETLLKLYREADLHEEKDRILSALGATKDEALLRRVLEFSLDEEVKTQDTVYVIMSVTMTYKGRVLAWEFFKNNYAKLIDRYQSGVLLTRLVKCTTEHFVSESYAQDVEEFFKHHPIPCAERNVQQSIETIRLNAAWLKRDQEAIEKFLKNIE</sequence>
<dbReference type="FunFam" id="1.25.50.20:FF:000002">
    <property type="entry name" value="Aminopeptidase"/>
    <property type="match status" value="1"/>
</dbReference>
<feature type="binding site" evidence="15">
    <location>
        <position position="428"/>
    </location>
    <ligand>
        <name>Zn(2+)</name>
        <dbReference type="ChEBI" id="CHEBI:29105"/>
        <note>catalytic</note>
    </ligand>
</feature>
<dbReference type="GO" id="GO:0008270">
    <property type="term" value="F:zinc ion binding"/>
    <property type="evidence" value="ECO:0007669"/>
    <property type="project" value="UniProtKB-UniRule"/>
</dbReference>
<dbReference type="GO" id="GO:0016285">
    <property type="term" value="F:alanyl aminopeptidase activity"/>
    <property type="evidence" value="ECO:0007669"/>
    <property type="project" value="UniProtKB-EC"/>
</dbReference>
<keyword evidence="6" id="KW-0336">GPI-anchor</keyword>
<dbReference type="SUPFAM" id="SSF55486">
    <property type="entry name" value="Metalloproteases ('zincins'), catalytic domain"/>
    <property type="match status" value="1"/>
</dbReference>
<comment type="similarity">
    <text evidence="3 17">Belongs to the peptidase M1 family.</text>
</comment>
<evidence type="ECO:0000313" key="23">
    <source>
        <dbReference type="Proteomes" id="UP000002358"/>
    </source>
</evidence>
<dbReference type="GO" id="GO:0006508">
    <property type="term" value="P:proteolysis"/>
    <property type="evidence" value="ECO:0007669"/>
    <property type="project" value="UniProtKB-KW"/>
</dbReference>
<name>A0A7M7H8G4_NASVI</name>
<evidence type="ECO:0000256" key="3">
    <source>
        <dbReference type="ARBA" id="ARBA00010136"/>
    </source>
</evidence>
<dbReference type="GO" id="GO:0005615">
    <property type="term" value="C:extracellular space"/>
    <property type="evidence" value="ECO:0007669"/>
    <property type="project" value="TreeGrafter"/>
</dbReference>
<dbReference type="GeneID" id="100115075"/>
<feature type="domain" description="Peptidase M1 membrane alanine aminopeptidase" evidence="19">
    <location>
        <begin position="356"/>
        <end position="573"/>
    </location>
</feature>
<dbReference type="InterPro" id="IPR024571">
    <property type="entry name" value="ERAP1-like_C_dom"/>
</dbReference>
<evidence type="ECO:0000313" key="22">
    <source>
        <dbReference type="EnsemblMetazoa" id="XP_008202478"/>
    </source>
</evidence>
<keyword evidence="12" id="KW-0449">Lipoprotein</keyword>
<evidence type="ECO:0000259" key="20">
    <source>
        <dbReference type="Pfam" id="PF11838"/>
    </source>
</evidence>
<dbReference type="FunFam" id="1.10.390.10:FF:000001">
    <property type="entry name" value="Aminopeptidase"/>
    <property type="match status" value="1"/>
</dbReference>
<dbReference type="Pfam" id="PF17900">
    <property type="entry name" value="Peptidase_M1_N"/>
    <property type="match status" value="1"/>
</dbReference>
<feature type="region of interest" description="Disordered" evidence="18">
    <location>
        <begin position="114"/>
        <end position="133"/>
    </location>
</feature>
<dbReference type="InterPro" id="IPR042097">
    <property type="entry name" value="Aminopeptidase_N-like_N_sf"/>
</dbReference>
<dbReference type="FunFam" id="2.60.40.1910:FF:000002">
    <property type="entry name" value="Aminopeptidase"/>
    <property type="match status" value="1"/>
</dbReference>
<evidence type="ECO:0000256" key="5">
    <source>
        <dbReference type="ARBA" id="ARBA00022490"/>
    </source>
</evidence>
<evidence type="ECO:0000256" key="10">
    <source>
        <dbReference type="ARBA" id="ARBA00022833"/>
    </source>
</evidence>
<evidence type="ECO:0000256" key="6">
    <source>
        <dbReference type="ARBA" id="ARBA00022622"/>
    </source>
</evidence>
<dbReference type="InterPro" id="IPR034016">
    <property type="entry name" value="M1_APN-typ"/>
</dbReference>
<evidence type="ECO:0000259" key="21">
    <source>
        <dbReference type="Pfam" id="PF17900"/>
    </source>
</evidence>
<evidence type="ECO:0000256" key="15">
    <source>
        <dbReference type="PIRSR" id="PIRSR634016-3"/>
    </source>
</evidence>
<evidence type="ECO:0000256" key="1">
    <source>
        <dbReference type="ARBA" id="ARBA00004496"/>
    </source>
</evidence>
<dbReference type="Gene3D" id="1.10.390.10">
    <property type="entry name" value="Neutral Protease Domain 2"/>
    <property type="match status" value="1"/>
</dbReference>
<keyword evidence="4 17" id="KW-0031">Aminopeptidase</keyword>
<keyword evidence="8 15" id="KW-0479">Metal-binding</keyword>
<dbReference type="InterPro" id="IPR014782">
    <property type="entry name" value="Peptidase_M1_dom"/>
</dbReference>
<dbReference type="RefSeq" id="XP_008202478.3">
    <property type="nucleotide sequence ID" value="XM_008204256.4"/>
</dbReference>